<evidence type="ECO:0000313" key="6">
    <source>
        <dbReference type="Proteomes" id="UP000789831"/>
    </source>
</evidence>
<sequence>MEPTETETFDEFKRKRERETSIESQVPEASAKNSTNEDEDKIAVPAKKTRHDTALEERNRREGSEAPVRALAQKVETLKVEGSTLGEYSSEIKNNITEAQPMIISNDLDPVASKKRQISEPSIESDSDQTKIINNTPRKLSRTYSDDKKIHVEDTEKITPRKEKSQTDKEDSQDNEIAPEKSKDTLESNESEVNAACPEKPLFPATKTSQSGNIFPKLSIPSTTPIFGTTNSLARTSTSFGVTSQLATSPTSNSSFATITSPSSFKAFGSTSFTSSSSSPSTSTSKATPFLSFGVPDAKSEKSFSALLAISPTTATDEHQDKDKEGEIFGTSSKQLLSEKEVKTGEEDEDTLFTSRAKLYWMDEQLNWKERGVGYIKLNVKSNTMKSPRLVMRADVVFRLILNVSLFEGMPVQLEENFVRIVAIENNKPAKYAIKLNNADVSQELYMKILNCIKASQSSSKSLEKSITEESSKTTNTMTTTTEKDKQLQRDEELQPPQLHLQDKEQGQS</sequence>
<dbReference type="PANTHER" id="PTHR23138">
    <property type="entry name" value="RAN BINDING PROTEIN"/>
    <property type="match status" value="1"/>
</dbReference>
<feature type="compositionally biased region" description="Basic and acidic residues" evidence="3">
    <location>
        <begin position="144"/>
        <end position="186"/>
    </location>
</feature>
<evidence type="ECO:0000313" key="5">
    <source>
        <dbReference type="EMBL" id="CAG8447750.1"/>
    </source>
</evidence>
<dbReference type="SMART" id="SM00160">
    <property type="entry name" value="RanBD"/>
    <property type="match status" value="1"/>
</dbReference>
<feature type="compositionally biased region" description="Polar residues" evidence="3">
    <location>
        <begin position="119"/>
        <end position="138"/>
    </location>
</feature>
<accession>A0A9N8V8M9</accession>
<dbReference type="InterPro" id="IPR045255">
    <property type="entry name" value="RanBP1-like"/>
</dbReference>
<dbReference type="InterPro" id="IPR011993">
    <property type="entry name" value="PH-like_dom_sf"/>
</dbReference>
<feature type="compositionally biased region" description="Basic and acidic residues" evidence="3">
    <location>
        <begin position="482"/>
        <end position="493"/>
    </location>
</feature>
<keyword evidence="6" id="KW-1185">Reference proteome</keyword>
<evidence type="ECO:0000256" key="3">
    <source>
        <dbReference type="SAM" id="MobiDB-lite"/>
    </source>
</evidence>
<feature type="region of interest" description="Disordered" evidence="3">
    <location>
        <begin position="1"/>
        <end position="67"/>
    </location>
</feature>
<feature type="region of interest" description="Disordered" evidence="3">
    <location>
        <begin position="461"/>
        <end position="509"/>
    </location>
</feature>
<organism evidence="5 6">
    <name type="scientific">Ambispora gerdemannii</name>
    <dbReference type="NCBI Taxonomy" id="144530"/>
    <lineage>
        <taxon>Eukaryota</taxon>
        <taxon>Fungi</taxon>
        <taxon>Fungi incertae sedis</taxon>
        <taxon>Mucoromycota</taxon>
        <taxon>Glomeromycotina</taxon>
        <taxon>Glomeromycetes</taxon>
        <taxon>Archaeosporales</taxon>
        <taxon>Ambisporaceae</taxon>
        <taxon>Ambispora</taxon>
    </lineage>
</organism>
<comment type="caution">
    <text evidence="5">The sequence shown here is derived from an EMBL/GenBank/DDBJ whole genome shotgun (WGS) entry which is preliminary data.</text>
</comment>
<name>A0A9N8V8M9_9GLOM</name>
<feature type="compositionally biased region" description="Basic and acidic residues" evidence="3">
    <location>
        <begin position="51"/>
        <end position="64"/>
    </location>
</feature>
<dbReference type="EMBL" id="CAJVPL010000106">
    <property type="protein sequence ID" value="CAG8447750.1"/>
    <property type="molecule type" value="Genomic_DNA"/>
</dbReference>
<comment type="subcellular location">
    <subcellularLocation>
        <location evidence="1">Nucleus</location>
    </subcellularLocation>
</comment>
<dbReference type="InterPro" id="IPR000156">
    <property type="entry name" value="Ran_bind_dom"/>
</dbReference>
<dbReference type="OrthoDB" id="185618at2759"/>
<dbReference type="Gene3D" id="2.30.29.30">
    <property type="entry name" value="Pleckstrin-homology domain (PH domain)/Phosphotyrosine-binding domain (PTB)"/>
    <property type="match status" value="1"/>
</dbReference>
<feature type="domain" description="RanBD1" evidence="4">
    <location>
        <begin position="337"/>
        <end position="458"/>
    </location>
</feature>
<keyword evidence="2" id="KW-0539">Nucleus</keyword>
<dbReference type="PANTHER" id="PTHR23138:SF142">
    <property type="entry name" value="RAN-BINDING PROTEIN 3B-RELATED"/>
    <property type="match status" value="1"/>
</dbReference>
<proteinExistence type="predicted"/>
<feature type="region of interest" description="Disordered" evidence="3">
    <location>
        <begin position="104"/>
        <end position="220"/>
    </location>
</feature>
<evidence type="ECO:0000259" key="4">
    <source>
        <dbReference type="PROSITE" id="PS50196"/>
    </source>
</evidence>
<dbReference type="GO" id="GO:0005634">
    <property type="term" value="C:nucleus"/>
    <property type="evidence" value="ECO:0007669"/>
    <property type="project" value="UniProtKB-SubCell"/>
</dbReference>
<dbReference type="PROSITE" id="PS50196">
    <property type="entry name" value="RANBD1"/>
    <property type="match status" value="1"/>
</dbReference>
<reference evidence="5" key="1">
    <citation type="submission" date="2021-06" db="EMBL/GenBank/DDBJ databases">
        <authorList>
            <person name="Kallberg Y."/>
            <person name="Tangrot J."/>
            <person name="Rosling A."/>
        </authorList>
    </citation>
    <scope>NUCLEOTIDE SEQUENCE</scope>
    <source>
        <strain evidence="5">MT106</strain>
    </source>
</reference>
<protein>
    <submittedName>
        <fullName evidence="5">8052_t:CDS:1</fullName>
    </submittedName>
</protein>
<feature type="compositionally biased region" description="Basic and acidic residues" evidence="3">
    <location>
        <begin position="10"/>
        <end position="21"/>
    </location>
</feature>
<dbReference type="SUPFAM" id="SSF50729">
    <property type="entry name" value="PH domain-like"/>
    <property type="match status" value="1"/>
</dbReference>
<dbReference type="AlphaFoldDB" id="A0A9N8V8M9"/>
<dbReference type="Pfam" id="PF00638">
    <property type="entry name" value="Ran_BP1"/>
    <property type="match status" value="1"/>
</dbReference>
<evidence type="ECO:0000256" key="1">
    <source>
        <dbReference type="ARBA" id="ARBA00004123"/>
    </source>
</evidence>
<feature type="compositionally biased region" description="Basic and acidic residues" evidence="3">
    <location>
        <begin position="462"/>
        <end position="472"/>
    </location>
</feature>
<gene>
    <name evidence="5" type="ORF">AGERDE_LOCUS1528</name>
</gene>
<dbReference type="Proteomes" id="UP000789831">
    <property type="component" value="Unassembled WGS sequence"/>
</dbReference>
<evidence type="ECO:0000256" key="2">
    <source>
        <dbReference type="ARBA" id="ARBA00023242"/>
    </source>
</evidence>